<dbReference type="RefSeq" id="WP_183307000.1">
    <property type="nucleotide sequence ID" value="NZ_JACIEP010000006.1"/>
</dbReference>
<accession>A0A840CT74</accession>
<gene>
    <name evidence="1" type="ORF">GGR21_001986</name>
</gene>
<dbReference type="Proteomes" id="UP000555103">
    <property type="component" value="Unassembled WGS sequence"/>
</dbReference>
<dbReference type="InterPro" id="IPR032574">
    <property type="entry name" value="DUF4924"/>
</dbReference>
<protein>
    <submittedName>
        <fullName evidence="1">Flagellin-specific chaperone FliS</fullName>
    </submittedName>
</protein>
<evidence type="ECO:0000313" key="1">
    <source>
        <dbReference type="EMBL" id="MBB4036085.1"/>
    </source>
</evidence>
<keyword evidence="1" id="KW-0966">Cell projection</keyword>
<dbReference type="AlphaFoldDB" id="A0A840CT74"/>
<organism evidence="1 2">
    <name type="scientific">Dysgonomonas hofstadii</name>
    <dbReference type="NCBI Taxonomy" id="637886"/>
    <lineage>
        <taxon>Bacteria</taxon>
        <taxon>Pseudomonadati</taxon>
        <taxon>Bacteroidota</taxon>
        <taxon>Bacteroidia</taxon>
        <taxon>Bacteroidales</taxon>
        <taxon>Dysgonomonadaceae</taxon>
        <taxon>Dysgonomonas</taxon>
    </lineage>
</organism>
<reference evidence="1 2" key="1">
    <citation type="submission" date="2020-08" db="EMBL/GenBank/DDBJ databases">
        <title>Genomic Encyclopedia of Type Strains, Phase IV (KMG-IV): sequencing the most valuable type-strain genomes for metagenomic binning, comparative biology and taxonomic classification.</title>
        <authorList>
            <person name="Goeker M."/>
        </authorList>
    </citation>
    <scope>NUCLEOTIDE SEQUENCE [LARGE SCALE GENOMIC DNA]</scope>
    <source>
        <strain evidence="1 2">DSM 104969</strain>
    </source>
</reference>
<keyword evidence="2" id="KW-1185">Reference proteome</keyword>
<name>A0A840CT74_9BACT</name>
<evidence type="ECO:0000313" key="2">
    <source>
        <dbReference type="Proteomes" id="UP000555103"/>
    </source>
</evidence>
<comment type="caution">
    <text evidence="1">The sequence shown here is derived from an EMBL/GenBank/DDBJ whole genome shotgun (WGS) entry which is preliminary data.</text>
</comment>
<sequence length="180" mass="21117">MLIAKRLKKENISEYLLYMWQVEDMIRANGLDIEKINSRIVSQYDQPEEVRKEIREWYGNLIDMMRSEDIVEKGHLIINKNVISELTDLHNRLLNNSAEQDYSSAYYKTLPFIVELRAKSPEKDTPELETCFSALYGYLLMRLQKKEVSGETQAAISQISSFLRLLSQKYKEAQDSRLDV</sequence>
<proteinExistence type="predicted"/>
<dbReference type="Pfam" id="PF16271">
    <property type="entry name" value="DUF4924"/>
    <property type="match status" value="1"/>
</dbReference>
<dbReference type="EMBL" id="JACIEP010000006">
    <property type="protein sequence ID" value="MBB4036085.1"/>
    <property type="molecule type" value="Genomic_DNA"/>
</dbReference>
<keyword evidence="1" id="KW-0969">Cilium</keyword>
<keyword evidence="1" id="KW-0282">Flagellum</keyword>